<accession>A0ABX6VYJ2</accession>
<evidence type="ECO:0000313" key="2">
    <source>
        <dbReference type="Proteomes" id="UP000663421"/>
    </source>
</evidence>
<organism evidence="1 2">
    <name type="scientific">Streptomyces malaysiensis</name>
    <dbReference type="NCBI Taxonomy" id="92644"/>
    <lineage>
        <taxon>Bacteria</taxon>
        <taxon>Bacillati</taxon>
        <taxon>Actinomycetota</taxon>
        <taxon>Actinomycetes</taxon>
        <taxon>Kitasatosporales</taxon>
        <taxon>Streptomycetaceae</taxon>
        <taxon>Streptomyces</taxon>
        <taxon>Streptomyces violaceusniger group</taxon>
    </lineage>
</organism>
<dbReference type="EMBL" id="CP065050">
    <property type="protein sequence ID" value="QPI54393.1"/>
    <property type="molecule type" value="Genomic_DNA"/>
</dbReference>
<dbReference type="Gene3D" id="3.30.70.3290">
    <property type="match status" value="1"/>
</dbReference>
<proteinExistence type="predicted"/>
<sequence>MCAGHRIRRGASQRPDELATLQEALARIFVRGARVDWTALLAPTSIRHVELPTYAFQRQRYWLEAGGRWATWHRPG</sequence>
<protein>
    <recommendedName>
        <fullName evidence="3">Transposase</fullName>
    </recommendedName>
</protein>
<name>A0ABX6VYJ2_STRMQ</name>
<dbReference type="Proteomes" id="UP000663421">
    <property type="component" value="Chromosome"/>
</dbReference>
<keyword evidence="2" id="KW-1185">Reference proteome</keyword>
<evidence type="ECO:0000313" key="1">
    <source>
        <dbReference type="EMBL" id="QPI54393.1"/>
    </source>
</evidence>
<reference evidence="1 2" key="1">
    <citation type="submission" date="2020-11" db="EMBL/GenBank/DDBJ databases">
        <title>Complete genome sequence unveiled secondary metabolic potentials in Streptomyces solisilvae HNM0141.</title>
        <authorList>
            <person name="Huang X."/>
        </authorList>
    </citation>
    <scope>NUCLEOTIDE SEQUENCE [LARGE SCALE GENOMIC DNA]</scope>
    <source>
        <strain evidence="1 2">HNM0141</strain>
    </source>
</reference>
<gene>
    <name evidence="1" type="ORF">I1A49_05060</name>
</gene>
<evidence type="ECO:0008006" key="3">
    <source>
        <dbReference type="Google" id="ProtNLM"/>
    </source>
</evidence>